<organism evidence="1 2">
    <name type="scientific">Miscanthus lutarioriparius</name>
    <dbReference type="NCBI Taxonomy" id="422564"/>
    <lineage>
        <taxon>Eukaryota</taxon>
        <taxon>Viridiplantae</taxon>
        <taxon>Streptophyta</taxon>
        <taxon>Embryophyta</taxon>
        <taxon>Tracheophyta</taxon>
        <taxon>Spermatophyta</taxon>
        <taxon>Magnoliopsida</taxon>
        <taxon>Liliopsida</taxon>
        <taxon>Poales</taxon>
        <taxon>Poaceae</taxon>
        <taxon>PACMAD clade</taxon>
        <taxon>Panicoideae</taxon>
        <taxon>Andropogonodae</taxon>
        <taxon>Andropogoneae</taxon>
        <taxon>Saccharinae</taxon>
        <taxon>Miscanthus</taxon>
    </lineage>
</organism>
<dbReference type="Proteomes" id="UP000604825">
    <property type="component" value="Unassembled WGS sequence"/>
</dbReference>
<accession>A0A811Q9U2</accession>
<comment type="caution">
    <text evidence="1">The sequence shown here is derived from an EMBL/GenBank/DDBJ whole genome shotgun (WGS) entry which is preliminary data.</text>
</comment>
<reference evidence="1" key="1">
    <citation type="submission" date="2020-10" db="EMBL/GenBank/DDBJ databases">
        <authorList>
            <person name="Han B."/>
            <person name="Lu T."/>
            <person name="Zhao Q."/>
            <person name="Huang X."/>
            <person name="Zhao Y."/>
        </authorList>
    </citation>
    <scope>NUCLEOTIDE SEQUENCE</scope>
</reference>
<gene>
    <name evidence="1" type="ORF">NCGR_LOCUS37123</name>
</gene>
<proteinExistence type="predicted"/>
<dbReference type="AlphaFoldDB" id="A0A811Q9U2"/>
<protein>
    <submittedName>
        <fullName evidence="1">Uncharacterized protein</fullName>
    </submittedName>
</protein>
<evidence type="ECO:0000313" key="1">
    <source>
        <dbReference type="EMBL" id="CAD6253498.1"/>
    </source>
</evidence>
<dbReference type="OrthoDB" id="676979at2759"/>
<evidence type="ECO:0000313" key="2">
    <source>
        <dbReference type="Proteomes" id="UP000604825"/>
    </source>
</evidence>
<dbReference type="EMBL" id="CAJGYO010000009">
    <property type="protein sequence ID" value="CAD6253498.1"/>
    <property type="molecule type" value="Genomic_DNA"/>
</dbReference>
<sequence>MDAVDERLSADLENELHDMRDDCSYKRKMDYAAALLSLGVSCTLELPSSRMPAESVFKELLAIKDSLLKEHRT</sequence>
<keyword evidence="2" id="KW-1185">Reference proteome</keyword>
<name>A0A811Q9U2_9POAL</name>